<feature type="domain" description="Type I restriction modification DNA specificity" evidence="4">
    <location>
        <begin position="17"/>
        <end position="194"/>
    </location>
</feature>
<evidence type="ECO:0000256" key="3">
    <source>
        <dbReference type="ARBA" id="ARBA00023125"/>
    </source>
</evidence>
<dbReference type="GO" id="GO:0003677">
    <property type="term" value="F:DNA binding"/>
    <property type="evidence" value="ECO:0007669"/>
    <property type="project" value="UniProtKB-KW"/>
</dbReference>
<dbReference type="SUPFAM" id="SSF116734">
    <property type="entry name" value="DNA methylase specificity domain"/>
    <property type="match status" value="2"/>
</dbReference>
<proteinExistence type="inferred from homology"/>
<name>A0A554LIK3_9BACT</name>
<comment type="similarity">
    <text evidence="1">Belongs to the type-I restriction system S methylase family.</text>
</comment>
<gene>
    <name evidence="5" type="ORF">CEN89_531</name>
</gene>
<evidence type="ECO:0000313" key="6">
    <source>
        <dbReference type="Proteomes" id="UP000315689"/>
    </source>
</evidence>
<evidence type="ECO:0000259" key="4">
    <source>
        <dbReference type="Pfam" id="PF01420"/>
    </source>
</evidence>
<feature type="domain" description="Type I restriction modification DNA specificity" evidence="4">
    <location>
        <begin position="212"/>
        <end position="362"/>
    </location>
</feature>
<keyword evidence="3" id="KW-0238">DNA-binding</keyword>
<dbReference type="PANTHER" id="PTHR30408:SF13">
    <property type="entry name" value="TYPE I RESTRICTION ENZYME HINDI SPECIFICITY SUBUNIT"/>
    <property type="match status" value="1"/>
</dbReference>
<dbReference type="InterPro" id="IPR052021">
    <property type="entry name" value="Type-I_RS_S_subunit"/>
</dbReference>
<organism evidence="5 6">
    <name type="scientific">Candidatus Berkelbacteria bacterium Licking1014_7</name>
    <dbReference type="NCBI Taxonomy" id="2017147"/>
    <lineage>
        <taxon>Bacteria</taxon>
        <taxon>Candidatus Berkelbacteria</taxon>
    </lineage>
</organism>
<dbReference type="Pfam" id="PF01420">
    <property type="entry name" value="Methylase_S"/>
    <property type="match status" value="2"/>
</dbReference>
<dbReference type="Proteomes" id="UP000315689">
    <property type="component" value="Unassembled WGS sequence"/>
</dbReference>
<dbReference type="AlphaFoldDB" id="A0A554LIK3"/>
<dbReference type="EMBL" id="VMGK01000016">
    <property type="protein sequence ID" value="TSC92694.1"/>
    <property type="molecule type" value="Genomic_DNA"/>
</dbReference>
<sequence length="383" mass="43506">MKTNQTKFKQTEIGQVPKDWGVLKVSDVAAINSKVLNKNYPYQEIEYLDTSSTDNGQILDWQKLKLGKAPSRAKRILKEKDIVISTVRPNLKHFAIMGDIKENAIASTGYAVISAQKSDHKYLYYRLTTDDITEHLSKIAETSTSTYPSIRPEIIANLEFPFPPLPEQQKIAEILGALDEKIEMNRKMNKTLEQIGQAIFKRWFMENNDLNNWKYEDLENIVDIEYGRGLPDEIKNGPYLVYGAGGIKGFSNNHNEENAQLIIGCRGTCGNITLTKPRSFVTHNSLVLRIKDGQKFKIFSLKYFLSQAPIQGVITGSTQPQITINNLSKLPVLIPDELIIEKFNELLEPIFNFTNKIEEQNKTLSQIRDSLLPRLMSGKLRVG</sequence>
<evidence type="ECO:0000313" key="5">
    <source>
        <dbReference type="EMBL" id="TSC92694.1"/>
    </source>
</evidence>
<dbReference type="GO" id="GO:0009307">
    <property type="term" value="P:DNA restriction-modification system"/>
    <property type="evidence" value="ECO:0007669"/>
    <property type="project" value="UniProtKB-KW"/>
</dbReference>
<keyword evidence="2" id="KW-0680">Restriction system</keyword>
<dbReference type="Gene3D" id="3.90.220.20">
    <property type="entry name" value="DNA methylase specificity domains"/>
    <property type="match status" value="2"/>
</dbReference>
<dbReference type="InterPro" id="IPR000055">
    <property type="entry name" value="Restrct_endonuc_typeI_TRD"/>
</dbReference>
<comment type="caution">
    <text evidence="5">The sequence shown here is derived from an EMBL/GenBank/DDBJ whole genome shotgun (WGS) entry which is preliminary data.</text>
</comment>
<dbReference type="InterPro" id="IPR044946">
    <property type="entry name" value="Restrct_endonuc_typeI_TRD_sf"/>
</dbReference>
<accession>A0A554LIK3</accession>
<evidence type="ECO:0000256" key="2">
    <source>
        <dbReference type="ARBA" id="ARBA00022747"/>
    </source>
</evidence>
<protein>
    <submittedName>
        <fullName evidence="5">Type I restriction enzyme, S subunit</fullName>
    </submittedName>
</protein>
<dbReference type="PANTHER" id="PTHR30408">
    <property type="entry name" value="TYPE-1 RESTRICTION ENZYME ECOKI SPECIFICITY PROTEIN"/>
    <property type="match status" value="1"/>
</dbReference>
<reference evidence="5 6" key="1">
    <citation type="submission" date="2017-07" db="EMBL/GenBank/DDBJ databases">
        <title>Mechanisms for carbon and nitrogen cycling indicate functional differentiation within the Candidate Phyla Radiation.</title>
        <authorList>
            <person name="Danczak R.E."/>
            <person name="Johnston M.D."/>
            <person name="Kenah C."/>
            <person name="Slattery M."/>
            <person name="Wrighton K.C."/>
            <person name="Wilkins M.J."/>
        </authorList>
    </citation>
    <scope>NUCLEOTIDE SEQUENCE [LARGE SCALE GENOMIC DNA]</scope>
    <source>
        <strain evidence="5">Licking1014_7</strain>
    </source>
</reference>
<evidence type="ECO:0000256" key="1">
    <source>
        <dbReference type="ARBA" id="ARBA00010923"/>
    </source>
</evidence>